<dbReference type="SUPFAM" id="SSF141488">
    <property type="entry name" value="YdhA-like"/>
    <property type="match status" value="1"/>
</dbReference>
<evidence type="ECO:0000256" key="3">
    <source>
        <dbReference type="ARBA" id="ARBA00023139"/>
    </source>
</evidence>
<dbReference type="InterPro" id="IPR018660">
    <property type="entry name" value="MliC"/>
</dbReference>
<organism evidence="7 8">
    <name type="scientific">Brevundimonas terrae</name>
    <dbReference type="NCBI Taxonomy" id="363631"/>
    <lineage>
        <taxon>Bacteria</taxon>
        <taxon>Pseudomonadati</taxon>
        <taxon>Pseudomonadota</taxon>
        <taxon>Alphaproteobacteria</taxon>
        <taxon>Caulobacterales</taxon>
        <taxon>Caulobacteraceae</taxon>
        <taxon>Brevundimonas</taxon>
    </lineage>
</organism>
<evidence type="ECO:0000313" key="7">
    <source>
        <dbReference type="EMBL" id="GAA0388388.1"/>
    </source>
</evidence>
<dbReference type="Pfam" id="PF14016">
    <property type="entry name" value="DUF4232"/>
    <property type="match status" value="1"/>
</dbReference>
<dbReference type="InterPro" id="IPR025326">
    <property type="entry name" value="DUF4232"/>
</dbReference>
<dbReference type="EMBL" id="BAAAEJ010000006">
    <property type="protein sequence ID" value="GAA0388388.1"/>
    <property type="molecule type" value="Genomic_DNA"/>
</dbReference>
<keyword evidence="1" id="KW-0732">Signal</keyword>
<keyword evidence="2" id="KW-0472">Membrane</keyword>
<dbReference type="Gene3D" id="2.40.128.200">
    <property type="match status" value="1"/>
</dbReference>
<feature type="domain" description="C-type lysozyme inhibitor" evidence="5">
    <location>
        <begin position="41"/>
        <end position="95"/>
    </location>
</feature>
<evidence type="ECO:0000256" key="4">
    <source>
        <dbReference type="ARBA" id="ARBA00023288"/>
    </source>
</evidence>
<sequence>MRALKYLMLLPVLSACQQPAPEETGGQLKMPSAAASTPVRYTCGTGGDVVVAYDEGGVAHLTLDGQTMNLMATASPRGSAYTDGKARWEVVQEEGQEVARLTLADGTVHQCVRPSPTAAPAPSLTACRADQLQLETGEADAAMGHRQQEMRLSLKGERACILPQWPELELVTQKAAVPVKIERTSDSYFAAPQGQNRIELKPHQTVSFYLGWGVIPHEGEGETKCPEVSGWTLKAPGGGQLASVPASITACGGKVTVSAFATNAGARDGAP</sequence>
<feature type="domain" description="DUF4232" evidence="6">
    <location>
        <begin position="127"/>
        <end position="260"/>
    </location>
</feature>
<evidence type="ECO:0000256" key="2">
    <source>
        <dbReference type="ARBA" id="ARBA00023136"/>
    </source>
</evidence>
<evidence type="ECO:0008006" key="9">
    <source>
        <dbReference type="Google" id="ProtNLM"/>
    </source>
</evidence>
<gene>
    <name evidence="7" type="ORF">GCM10009093_13880</name>
</gene>
<evidence type="ECO:0000256" key="1">
    <source>
        <dbReference type="ARBA" id="ARBA00022729"/>
    </source>
</evidence>
<dbReference type="PROSITE" id="PS51257">
    <property type="entry name" value="PROKAR_LIPOPROTEIN"/>
    <property type="match status" value="1"/>
</dbReference>
<reference evidence="7 8" key="1">
    <citation type="journal article" date="2019" name="Int. J. Syst. Evol. Microbiol.">
        <title>The Global Catalogue of Microorganisms (GCM) 10K type strain sequencing project: providing services to taxonomists for standard genome sequencing and annotation.</title>
        <authorList>
            <consortium name="The Broad Institute Genomics Platform"/>
            <consortium name="The Broad Institute Genome Sequencing Center for Infectious Disease"/>
            <person name="Wu L."/>
            <person name="Ma J."/>
        </authorList>
    </citation>
    <scope>NUCLEOTIDE SEQUENCE [LARGE SCALE GENOMIC DNA]</scope>
    <source>
        <strain evidence="7 8">JCM 13476</strain>
    </source>
</reference>
<evidence type="ECO:0000259" key="6">
    <source>
        <dbReference type="Pfam" id="PF14016"/>
    </source>
</evidence>
<comment type="caution">
    <text evidence="7">The sequence shown here is derived from an EMBL/GenBank/DDBJ whole genome shotgun (WGS) entry which is preliminary data.</text>
</comment>
<accession>A0ABN0Y9W1</accession>
<dbReference type="RefSeq" id="WP_167179219.1">
    <property type="nucleotide sequence ID" value="NZ_BAAAEJ010000006.1"/>
</dbReference>
<dbReference type="Proteomes" id="UP001500791">
    <property type="component" value="Unassembled WGS sequence"/>
</dbReference>
<keyword evidence="4" id="KW-0449">Lipoprotein</keyword>
<name>A0ABN0Y9W1_9CAUL</name>
<dbReference type="Pfam" id="PF09864">
    <property type="entry name" value="MliC"/>
    <property type="match status" value="1"/>
</dbReference>
<proteinExistence type="predicted"/>
<evidence type="ECO:0000313" key="8">
    <source>
        <dbReference type="Proteomes" id="UP001500791"/>
    </source>
</evidence>
<protein>
    <recommendedName>
        <fullName evidence="9">C-type lysozyme inhibitor domain-containing protein</fullName>
    </recommendedName>
</protein>
<evidence type="ECO:0000259" key="5">
    <source>
        <dbReference type="Pfam" id="PF09864"/>
    </source>
</evidence>
<keyword evidence="8" id="KW-1185">Reference proteome</keyword>
<keyword evidence="3" id="KW-0564">Palmitate</keyword>
<dbReference type="InterPro" id="IPR036328">
    <property type="entry name" value="MliC_sf"/>
</dbReference>